<dbReference type="EMBL" id="MFJK01000014">
    <property type="protein sequence ID" value="OGG18501.1"/>
    <property type="molecule type" value="Genomic_DNA"/>
</dbReference>
<accession>A0A1F6A1F0</accession>
<protein>
    <recommendedName>
        <fullName evidence="3">HD domain-containing protein</fullName>
    </recommendedName>
</protein>
<name>A0A1F6A1F0_9BACT</name>
<proteinExistence type="predicted"/>
<dbReference type="Proteomes" id="UP000177871">
    <property type="component" value="Unassembled WGS sequence"/>
</dbReference>
<dbReference type="AlphaFoldDB" id="A0A1F6A1F0"/>
<evidence type="ECO:0000313" key="1">
    <source>
        <dbReference type="EMBL" id="OGG18501.1"/>
    </source>
</evidence>
<evidence type="ECO:0000313" key="2">
    <source>
        <dbReference type="Proteomes" id="UP000177871"/>
    </source>
</evidence>
<reference evidence="1 2" key="1">
    <citation type="journal article" date="2016" name="Nat. Commun.">
        <title>Thousands of microbial genomes shed light on interconnected biogeochemical processes in an aquifer system.</title>
        <authorList>
            <person name="Anantharaman K."/>
            <person name="Brown C.T."/>
            <person name="Hug L.A."/>
            <person name="Sharon I."/>
            <person name="Castelle C.J."/>
            <person name="Probst A.J."/>
            <person name="Thomas B.C."/>
            <person name="Singh A."/>
            <person name="Wilkins M.J."/>
            <person name="Karaoz U."/>
            <person name="Brodie E.L."/>
            <person name="Williams K.H."/>
            <person name="Hubbard S.S."/>
            <person name="Banfield J.F."/>
        </authorList>
    </citation>
    <scope>NUCLEOTIDE SEQUENCE [LARGE SCALE GENOMIC DNA]</scope>
</reference>
<organism evidence="1 2">
    <name type="scientific">Candidatus Gottesmanbacteria bacterium RIFCSPHIGHO2_01_FULL_47_48</name>
    <dbReference type="NCBI Taxonomy" id="1798381"/>
    <lineage>
        <taxon>Bacteria</taxon>
        <taxon>Candidatus Gottesmaniibacteriota</taxon>
    </lineage>
</organism>
<dbReference type="Gene3D" id="1.10.3210.10">
    <property type="entry name" value="Hypothetical protein af1432"/>
    <property type="match status" value="1"/>
</dbReference>
<gene>
    <name evidence="1" type="ORF">A2721_01800</name>
</gene>
<dbReference type="STRING" id="1798381.A2721_01800"/>
<comment type="caution">
    <text evidence="1">The sequence shown here is derived from an EMBL/GenBank/DDBJ whole genome shotgun (WGS) entry which is preliminary data.</text>
</comment>
<sequence>MLSVHDIPEAIITDVTVIEKDLNPDLAAQLEQAEIAAAPQLLHEDDIKLLDEFNAAGRFLKGDSQAVESVTSTGILAKVLDSIDGNIGFHFFVTEWIKSGKQELPIETMQRAFVKTFEQQRIFRTQLTTLPAGLNLSVATANQILDHQARHIMLVWSQIPEEKIPQPVLGELIKLQQELEVVLD</sequence>
<evidence type="ECO:0008006" key="3">
    <source>
        <dbReference type="Google" id="ProtNLM"/>
    </source>
</evidence>